<evidence type="ECO:0000256" key="1">
    <source>
        <dbReference type="ARBA" id="ARBA00004496"/>
    </source>
</evidence>
<feature type="compositionally biased region" description="Low complexity" evidence="7">
    <location>
        <begin position="667"/>
        <end position="689"/>
    </location>
</feature>
<evidence type="ECO:0000256" key="7">
    <source>
        <dbReference type="SAM" id="MobiDB-lite"/>
    </source>
</evidence>
<comment type="similarity">
    <text evidence="3">Belongs to the FNIP family.</text>
</comment>
<feature type="region of interest" description="Disordered" evidence="7">
    <location>
        <begin position="9"/>
        <end position="33"/>
    </location>
</feature>
<organism evidence="9 10">
    <name type="scientific">Jimgerdemannia flammicorona</name>
    <dbReference type="NCBI Taxonomy" id="994334"/>
    <lineage>
        <taxon>Eukaryota</taxon>
        <taxon>Fungi</taxon>
        <taxon>Fungi incertae sedis</taxon>
        <taxon>Mucoromycota</taxon>
        <taxon>Mucoromycotina</taxon>
        <taxon>Endogonomycetes</taxon>
        <taxon>Endogonales</taxon>
        <taxon>Endogonaceae</taxon>
        <taxon>Jimgerdemannia</taxon>
    </lineage>
</organism>
<dbReference type="GO" id="GO:0042030">
    <property type="term" value="F:ATPase inhibitor activity"/>
    <property type="evidence" value="ECO:0007669"/>
    <property type="project" value="TreeGrafter"/>
</dbReference>
<dbReference type="PANTHER" id="PTHR21634">
    <property type="entry name" value="RE13835P"/>
    <property type="match status" value="1"/>
</dbReference>
<feature type="compositionally biased region" description="Low complexity" evidence="7">
    <location>
        <begin position="720"/>
        <end position="731"/>
    </location>
</feature>
<evidence type="ECO:0000313" key="9">
    <source>
        <dbReference type="EMBL" id="RUP50201.1"/>
    </source>
</evidence>
<dbReference type="EMBL" id="RBNI01001626">
    <property type="protein sequence ID" value="RUP50201.1"/>
    <property type="molecule type" value="Genomic_DNA"/>
</dbReference>
<keyword evidence="6" id="KW-0458">Lysosome</keyword>
<dbReference type="AlphaFoldDB" id="A0A433DH70"/>
<gene>
    <name evidence="9" type="ORF">BC936DRAFT_139998</name>
</gene>
<protein>
    <submittedName>
        <fullName evidence="9">Folliculin-interacting protein middle domain-containing protein</fullName>
    </submittedName>
</protein>
<accession>A0A433DH70</accession>
<dbReference type="PANTHER" id="PTHR21634:SF9">
    <property type="entry name" value="RE13835P"/>
    <property type="match status" value="1"/>
</dbReference>
<dbReference type="InterPro" id="IPR028084">
    <property type="entry name" value="FNIP_N_dom"/>
</dbReference>
<sequence>MLQILFRAKPSKDADDKPTEALLEPETWSPPPFEPTQIRVLLCQDTGEQNKTALFDTTYPSTANATDIKAQSNGQNAAQLARSWNGSPVQTLANKASEMLGSFTDSRRSIDARPSLKTIPTALSHDSSMSPQKRGRNNKLDLLGDMIFGTAPLSHKGMSTKIHLVRREKPQIVITKLFTVNPRDLETLSQGRRGSFSSISSDMSVASSIAGSDYRVPYNNRSRPSSVYMVGEEYSESSDDDSFRMPQPSPTFSSGPPILGLRSSRNSFNTKRMRRSSQTSLENGVFNPTPLPVSGRGDLPNAGVKHSSRSINYALAIVINCDDSNKLIQEFIFSHFALVENRMHQLQAVAFKLLCALFRRSSTQAQINGPNPVRHFPVFGGTSSLDRFNAPLALMIFYQPTRKGHLPFLTPYVLQHEAAFLDAVSRFKDSLCSLYKTPRIQEPLWLNMCTFPQRRAGYAQSLLKELVYLIENFDNKRKNFFVSTLITTVLMYHLSWVQTVAPPEEDTIWIHEHALNYDPLWAQLSDLYGNVGSPSRLCRTIVVGQQASIVRRILYILSYFIRCNEVYENSIQLDSSEAGKTIFGMEHEEAIPSPKERTPRQVNGSTEVKSINIPKKKNDPSSYNNTSSYMDNSSTVHTPARRESKSRPRNGETAAPTPSFSATMNKSTSKPSSSSRDSSTPAPTPSRSKATSRDGTHPLDTAHPLDIAGMLPLQPSHSLTKNPNGNGNGPTNIPPPTNANNRHRNSFVAAALAAPIMSQPFASSPPVMCDASTSSGIAAGLQKLKLNNNGTVTTCTDEAAVLKDGTEVGVVGKSVDGMTATLSELEATAKNMAPSELCMPVAMPRSFISQMIPDITQVKDTGVPAERADQLFAKSYGRSLMVGYCEQYKSDFVLMGLPGTTFVDHLESDLKESLQVSAHSDSVTQSVCILADTNTWQCQVVRYSIVDPNRQYNNGEIESQSHYDRGQFSDFVCQTLVDIKTMHTGGMAADDCIDFLEDRLQELYFKSKRLYNYTSEHLRHYETEQDLESAPDPKTLADAVGVQESDVPLLLNICATYDDKILEVYNAA</sequence>
<keyword evidence="5" id="KW-0472">Membrane</keyword>
<dbReference type="Pfam" id="PF14636">
    <property type="entry name" value="FNIP_N"/>
    <property type="match status" value="1"/>
</dbReference>
<feature type="compositionally biased region" description="Basic and acidic residues" evidence="7">
    <location>
        <begin position="587"/>
        <end position="599"/>
    </location>
</feature>
<comment type="subcellular location">
    <subcellularLocation>
        <location evidence="1">Cytoplasm</location>
    </subcellularLocation>
    <subcellularLocation>
        <location evidence="2">Lysosome membrane</location>
    </subcellularLocation>
</comment>
<feature type="compositionally biased region" description="Polar residues" evidence="7">
    <location>
        <begin position="656"/>
        <end position="666"/>
    </location>
</feature>
<evidence type="ECO:0000256" key="3">
    <source>
        <dbReference type="ARBA" id="ARBA00007541"/>
    </source>
</evidence>
<reference evidence="9 10" key="1">
    <citation type="journal article" date="2018" name="New Phytol.">
        <title>Phylogenomics of Endogonaceae and evolution of mycorrhizas within Mucoromycota.</title>
        <authorList>
            <person name="Chang Y."/>
            <person name="Desiro A."/>
            <person name="Na H."/>
            <person name="Sandor L."/>
            <person name="Lipzen A."/>
            <person name="Clum A."/>
            <person name="Barry K."/>
            <person name="Grigoriev I.V."/>
            <person name="Martin F.M."/>
            <person name="Stajich J.E."/>
            <person name="Smith M.E."/>
            <person name="Bonito G."/>
            <person name="Spatafora J.W."/>
        </authorList>
    </citation>
    <scope>NUCLEOTIDE SEQUENCE [LARGE SCALE GENOMIC DNA]</scope>
    <source>
        <strain evidence="9 10">GMNB39</strain>
    </source>
</reference>
<dbReference type="Pfam" id="PF14637">
    <property type="entry name" value="FNIP_M"/>
    <property type="match status" value="1"/>
</dbReference>
<dbReference type="OrthoDB" id="10051712at2759"/>
<feature type="domain" description="UDENN FNIP1/2-type" evidence="8">
    <location>
        <begin position="33"/>
        <end position="1057"/>
    </location>
</feature>
<dbReference type="GO" id="GO:0005737">
    <property type="term" value="C:cytoplasm"/>
    <property type="evidence" value="ECO:0007669"/>
    <property type="project" value="UniProtKB-SubCell"/>
</dbReference>
<dbReference type="InterPro" id="IPR028085">
    <property type="entry name" value="FNIP_mid_dom"/>
</dbReference>
<evidence type="ECO:0000313" key="10">
    <source>
        <dbReference type="Proteomes" id="UP000268093"/>
    </source>
</evidence>
<dbReference type="InterPro" id="IPR037545">
    <property type="entry name" value="DENN_FNIP1/2"/>
</dbReference>
<dbReference type="InterPro" id="IPR028086">
    <property type="entry name" value="FNIP_C_dom"/>
</dbReference>
<feature type="compositionally biased region" description="Polar residues" evidence="7">
    <location>
        <begin position="600"/>
        <end position="609"/>
    </location>
</feature>
<dbReference type="InterPro" id="IPR026156">
    <property type="entry name" value="FNIP_fam"/>
</dbReference>
<evidence type="ECO:0000256" key="4">
    <source>
        <dbReference type="ARBA" id="ARBA00022490"/>
    </source>
</evidence>
<feature type="compositionally biased region" description="Basic and acidic residues" evidence="7">
    <location>
        <begin position="640"/>
        <end position="650"/>
    </location>
</feature>
<proteinExistence type="inferred from homology"/>
<evidence type="ECO:0000256" key="5">
    <source>
        <dbReference type="ARBA" id="ARBA00023136"/>
    </source>
</evidence>
<feature type="region of interest" description="Disordered" evidence="7">
    <location>
        <begin position="587"/>
        <end position="742"/>
    </location>
</feature>
<dbReference type="PROSITE" id="PS51836">
    <property type="entry name" value="DENN_FNIP12"/>
    <property type="match status" value="1"/>
</dbReference>
<keyword evidence="10" id="KW-1185">Reference proteome</keyword>
<evidence type="ECO:0000256" key="2">
    <source>
        <dbReference type="ARBA" id="ARBA00004656"/>
    </source>
</evidence>
<feature type="compositionally biased region" description="Basic and acidic residues" evidence="7">
    <location>
        <begin position="10"/>
        <end position="19"/>
    </location>
</feature>
<feature type="compositionally biased region" description="Polar residues" evidence="7">
    <location>
        <begin position="620"/>
        <end position="637"/>
    </location>
</feature>
<evidence type="ECO:0000259" key="8">
    <source>
        <dbReference type="PROSITE" id="PS51836"/>
    </source>
</evidence>
<comment type="caution">
    <text evidence="9">The sequence shown here is derived from an EMBL/GenBank/DDBJ whole genome shotgun (WGS) entry which is preliminary data.</text>
</comment>
<evidence type="ECO:0000256" key="6">
    <source>
        <dbReference type="ARBA" id="ARBA00023228"/>
    </source>
</evidence>
<dbReference type="PRINTS" id="PR02073">
    <property type="entry name" value="FOLLICULNIP1"/>
</dbReference>
<dbReference type="GO" id="GO:0051087">
    <property type="term" value="F:protein-folding chaperone binding"/>
    <property type="evidence" value="ECO:0007669"/>
    <property type="project" value="TreeGrafter"/>
</dbReference>
<name>A0A433DH70_9FUNG</name>
<feature type="region of interest" description="Disordered" evidence="7">
    <location>
        <begin position="236"/>
        <end position="294"/>
    </location>
</feature>
<dbReference type="Pfam" id="PF14638">
    <property type="entry name" value="FNIP_C"/>
    <property type="match status" value="1"/>
</dbReference>
<dbReference type="Proteomes" id="UP000268093">
    <property type="component" value="Unassembled WGS sequence"/>
</dbReference>
<feature type="compositionally biased region" description="Polar residues" evidence="7">
    <location>
        <begin position="263"/>
        <end position="282"/>
    </location>
</feature>
<keyword evidence="4" id="KW-0963">Cytoplasm</keyword>